<dbReference type="OrthoDB" id="3883941at2759"/>
<evidence type="ECO:0000313" key="1">
    <source>
        <dbReference type="EMBL" id="EMC93387.1"/>
    </source>
</evidence>
<evidence type="ECO:0000313" key="2">
    <source>
        <dbReference type="Proteomes" id="UP000011761"/>
    </source>
</evidence>
<dbReference type="PROSITE" id="PS51257">
    <property type="entry name" value="PROKAR_LIPOPROTEIN"/>
    <property type="match status" value="1"/>
</dbReference>
<dbReference type="STRING" id="717646.M2LGZ1"/>
<keyword evidence="2" id="KW-1185">Reference proteome</keyword>
<dbReference type="Proteomes" id="UP000011761">
    <property type="component" value="Unassembled WGS sequence"/>
</dbReference>
<dbReference type="eggNOG" id="ENOG502RKE1">
    <property type="taxonomic scope" value="Eukaryota"/>
</dbReference>
<organism evidence="1 2">
    <name type="scientific">Baudoinia panamericana (strain UAMH 10762)</name>
    <name type="common">Angels' share fungus</name>
    <name type="synonym">Baudoinia compniacensis (strain UAMH 10762)</name>
    <dbReference type="NCBI Taxonomy" id="717646"/>
    <lineage>
        <taxon>Eukaryota</taxon>
        <taxon>Fungi</taxon>
        <taxon>Dikarya</taxon>
        <taxon>Ascomycota</taxon>
        <taxon>Pezizomycotina</taxon>
        <taxon>Dothideomycetes</taxon>
        <taxon>Dothideomycetidae</taxon>
        <taxon>Mycosphaerellales</taxon>
        <taxon>Teratosphaeriaceae</taxon>
        <taxon>Baudoinia</taxon>
    </lineage>
</organism>
<gene>
    <name evidence="1" type="ORF">BAUCODRAFT_150721</name>
</gene>
<dbReference type="RefSeq" id="XP_007679559.1">
    <property type="nucleotide sequence ID" value="XM_007681369.1"/>
</dbReference>
<accession>M2LGZ1</accession>
<reference evidence="1 2" key="1">
    <citation type="journal article" date="2012" name="PLoS Pathog.">
        <title>Diverse lifestyles and strategies of plant pathogenesis encoded in the genomes of eighteen Dothideomycetes fungi.</title>
        <authorList>
            <person name="Ohm R.A."/>
            <person name="Feau N."/>
            <person name="Henrissat B."/>
            <person name="Schoch C.L."/>
            <person name="Horwitz B.A."/>
            <person name="Barry K.W."/>
            <person name="Condon B.J."/>
            <person name="Copeland A.C."/>
            <person name="Dhillon B."/>
            <person name="Glaser F."/>
            <person name="Hesse C.N."/>
            <person name="Kosti I."/>
            <person name="LaButti K."/>
            <person name="Lindquist E.A."/>
            <person name="Lucas S."/>
            <person name="Salamov A.A."/>
            <person name="Bradshaw R.E."/>
            <person name="Ciuffetti L."/>
            <person name="Hamelin R.C."/>
            <person name="Kema G.H.J."/>
            <person name="Lawrence C."/>
            <person name="Scott J.A."/>
            <person name="Spatafora J.W."/>
            <person name="Turgeon B.G."/>
            <person name="de Wit P.J.G.M."/>
            <person name="Zhong S."/>
            <person name="Goodwin S.B."/>
            <person name="Grigoriev I.V."/>
        </authorList>
    </citation>
    <scope>NUCLEOTIDE SEQUENCE [LARGE SCALE GENOMIC DNA]</scope>
    <source>
        <strain evidence="1 2">UAMH 10762</strain>
    </source>
</reference>
<dbReference type="GeneID" id="19109079"/>
<protein>
    <submittedName>
        <fullName evidence="1">Uncharacterized protein</fullName>
    </submittedName>
</protein>
<dbReference type="EMBL" id="KB445560">
    <property type="protein sequence ID" value="EMC93387.1"/>
    <property type="molecule type" value="Genomic_DNA"/>
</dbReference>
<name>M2LGZ1_BAUPA</name>
<sequence length="202" mass="21660">MAKAAALVPAALVTGGLFGCIASAAVLASVGIWHGYAGTESAVLAAKSAKLCLDNLAEELIASLEAGTYNTDEAIDMLRRTCLAYASTIPRGTQYVERVFQELALVRRCRGADVNRALRETHDELNRVANKGATADEVRLTLIRQLNRLSAIAATSVRDVVDRNPELKPYRDGAIKSLDGHPVPRTPTVSINVQVRHTKAAK</sequence>
<dbReference type="AlphaFoldDB" id="M2LGZ1"/>
<dbReference type="HOGENOM" id="CLU_1354381_0_0_1"/>
<dbReference type="KEGG" id="bcom:BAUCODRAFT_150721"/>
<proteinExistence type="predicted"/>